<dbReference type="Gene3D" id="3.30.70.1440">
    <property type="entry name" value="Multidrug efflux transporter AcrB pore domain"/>
    <property type="match status" value="1"/>
</dbReference>
<dbReference type="InterPro" id="IPR027463">
    <property type="entry name" value="AcrB_DN_DC_subdom"/>
</dbReference>
<organism evidence="2 3">
    <name type="scientific">Trichlorobacter thiogenes</name>
    <dbReference type="NCBI Taxonomy" id="115783"/>
    <lineage>
        <taxon>Bacteria</taxon>
        <taxon>Pseudomonadati</taxon>
        <taxon>Thermodesulfobacteriota</taxon>
        <taxon>Desulfuromonadia</taxon>
        <taxon>Geobacterales</taxon>
        <taxon>Geobacteraceae</taxon>
        <taxon>Trichlorobacter</taxon>
    </lineage>
</organism>
<keyword evidence="1" id="KW-1133">Transmembrane helix</keyword>
<feature type="transmembrane region" description="Helical" evidence="1">
    <location>
        <begin position="336"/>
        <end position="352"/>
    </location>
</feature>
<dbReference type="Pfam" id="PF00873">
    <property type="entry name" value="ACR_tran"/>
    <property type="match status" value="1"/>
</dbReference>
<feature type="transmembrane region" description="Helical" evidence="1">
    <location>
        <begin position="994"/>
        <end position="1016"/>
    </location>
</feature>
<sequence length="1038" mass="113468">MILSDLSIKRPIFATVMMLGLVALGFFSYKRLSVEMFPNVEMPVISIVTKYPGASPDTVEREVSKRIEEAVNQIAGIKHVTSFSRESVSTVVAEFRLEERTNEVAQEARAKISAIRGQLPKEVEEPIIQKLDFNAMPAAAVAIQSTSLSQRDLTTLVDKKIRKRFESVTGVGKVDLVGGAKREVNVEVDPVRLDSLGLGVNDLVAGLKGENINTPLGRITKGGAEYPLRIEGKPDRADQYGAMVITRKNGRPVTLGEVAQVTDGSEEHRKLALVNGQPAIGLDIYKQSGANQVQVVDNVKKVMTKVKAELPPGVTISLVRDGSIMTRQSLADVEETLIIGGILTVLIVFMFINSWRSTVITGVTLPISVVSSFIVMNAMGMTLNVMTLMALSLAIGLLIDDAIVVRENIVRHLELGKDHMEASRFGTAEIGLAVFATTMSILAVFVPVAYMRGIVGRFFFPFGITVSFAVLVSLFVSFTLDPMLSSRWHDPSIHMRGKRKGIARWLELFNDWFDRTADKYRGVIAWALNHRGKVMISAAIAFVIGLAVMATLESSFMSKEDKSEFQVSFQTAPDASIKETEDRLHQILAQVKGIPEISHTYATIGAGDSGTVRDGLLYVKLKEKSERKRGQFEIQNLIRERFRSIAGINFSIEEVGAIGSAAKPLNVNIKGDDTALLKKYAAQLKQEMYTVPGIVDIAATLEYDTPDYRLKVDREKAQSAGVSSSAIVDSLSRLVGGEAITSYEDEDGDAVDLRVRLPKQLREHPAQIRDLKVSATDANGVVRLIPLASITSESVAASPTEINRRDLSRLVTVSANLDDLPIGTAVKQVEAVAKRVKMEPGYSIGFSGEAEDMAESFAFMGESLVLAVLFVYLILAAQFESFFEPLAIMFSLPLSIVGMAGMLRITNDTINIMSLIGLIMLMGLVTKNAILLVDYAKVLRTRDGLERAQAVIEAGRTRLRPIVMTTLAMIFGMLPLFFGIGAGGEGRAPMARAVVGGLITSSLLTLIVVPVMYTYLDDFSVWLKRKWKGEQKQDAKKL</sequence>
<feature type="transmembrane region" description="Helical" evidence="1">
    <location>
        <begin position="912"/>
        <end position="933"/>
    </location>
</feature>
<feature type="transmembrane region" description="Helical" evidence="1">
    <location>
        <begin position="887"/>
        <end position="906"/>
    </location>
</feature>
<feature type="transmembrane region" description="Helical" evidence="1">
    <location>
        <begin position="458"/>
        <end position="480"/>
    </location>
</feature>
<dbReference type="RefSeq" id="WP_078791156.1">
    <property type="nucleotide sequence ID" value="NZ_FUWR01000021.1"/>
</dbReference>
<evidence type="ECO:0000313" key="3">
    <source>
        <dbReference type="Proteomes" id="UP000190102"/>
    </source>
</evidence>
<dbReference type="SUPFAM" id="SSF82866">
    <property type="entry name" value="Multidrug efflux transporter AcrB transmembrane domain"/>
    <property type="match status" value="2"/>
</dbReference>
<dbReference type="AlphaFoldDB" id="A0A1T4RL75"/>
<dbReference type="PRINTS" id="PR00702">
    <property type="entry name" value="ACRIFLAVINRP"/>
</dbReference>
<dbReference type="PANTHER" id="PTHR32063:SF0">
    <property type="entry name" value="SWARMING MOTILITY PROTEIN SWRC"/>
    <property type="match status" value="1"/>
</dbReference>
<feature type="transmembrane region" description="Helical" evidence="1">
    <location>
        <begin position="857"/>
        <end position="875"/>
    </location>
</feature>
<dbReference type="Gene3D" id="3.30.70.1430">
    <property type="entry name" value="Multidrug efflux transporter AcrB pore domain"/>
    <property type="match status" value="2"/>
</dbReference>
<feature type="transmembrane region" description="Helical" evidence="1">
    <location>
        <begin position="962"/>
        <end position="982"/>
    </location>
</feature>
<keyword evidence="3" id="KW-1185">Reference proteome</keyword>
<keyword evidence="1" id="KW-0812">Transmembrane</keyword>
<dbReference type="PANTHER" id="PTHR32063">
    <property type="match status" value="1"/>
</dbReference>
<reference evidence="3" key="1">
    <citation type="submission" date="2017-02" db="EMBL/GenBank/DDBJ databases">
        <authorList>
            <person name="Varghese N."/>
            <person name="Submissions S."/>
        </authorList>
    </citation>
    <scope>NUCLEOTIDE SEQUENCE [LARGE SCALE GENOMIC DNA]</scope>
    <source>
        <strain evidence="3">ATCC BAA-34</strain>
    </source>
</reference>
<dbReference type="EMBL" id="FUWR01000021">
    <property type="protein sequence ID" value="SKA16709.1"/>
    <property type="molecule type" value="Genomic_DNA"/>
</dbReference>
<dbReference type="SUPFAM" id="SSF82714">
    <property type="entry name" value="Multidrug efflux transporter AcrB TolC docking domain, DN and DC subdomains"/>
    <property type="match status" value="2"/>
</dbReference>
<feature type="transmembrane region" description="Helical" evidence="1">
    <location>
        <begin position="425"/>
        <end position="446"/>
    </location>
</feature>
<dbReference type="Proteomes" id="UP000190102">
    <property type="component" value="Unassembled WGS sequence"/>
</dbReference>
<dbReference type="Gene3D" id="3.30.2090.10">
    <property type="entry name" value="Multidrug efflux transporter AcrB TolC docking domain, DN and DC subdomains"/>
    <property type="match status" value="2"/>
</dbReference>
<accession>A0A1T4RL75</accession>
<dbReference type="GO" id="GO:0042910">
    <property type="term" value="F:xenobiotic transmembrane transporter activity"/>
    <property type="evidence" value="ECO:0007669"/>
    <property type="project" value="TreeGrafter"/>
</dbReference>
<gene>
    <name evidence="2" type="ORF">SAMN02745119_02943</name>
</gene>
<dbReference type="Gene3D" id="1.20.1640.10">
    <property type="entry name" value="Multidrug efflux transporter AcrB transmembrane domain"/>
    <property type="match status" value="2"/>
</dbReference>
<dbReference type="Gene3D" id="3.30.70.1320">
    <property type="entry name" value="Multidrug efflux transporter AcrB pore domain like"/>
    <property type="match status" value="1"/>
</dbReference>
<dbReference type="SUPFAM" id="SSF82693">
    <property type="entry name" value="Multidrug efflux transporter AcrB pore domain, PN1, PN2, PC1 and PC2 subdomains"/>
    <property type="match status" value="3"/>
</dbReference>
<feature type="transmembrane region" description="Helical" evidence="1">
    <location>
        <begin position="359"/>
        <end position="379"/>
    </location>
</feature>
<evidence type="ECO:0000256" key="1">
    <source>
        <dbReference type="SAM" id="Phobius"/>
    </source>
</evidence>
<dbReference type="OrthoDB" id="9807612at2"/>
<protein>
    <submittedName>
        <fullName evidence="2">Hydrophobic/amphiphilic exporter-1, HAE1 family</fullName>
    </submittedName>
</protein>
<feature type="transmembrane region" description="Helical" evidence="1">
    <location>
        <begin position="12"/>
        <end position="29"/>
    </location>
</feature>
<proteinExistence type="predicted"/>
<dbReference type="STRING" id="115783.SAMN02745119_02943"/>
<keyword evidence="1" id="KW-0472">Membrane</keyword>
<dbReference type="GO" id="GO:0005886">
    <property type="term" value="C:plasma membrane"/>
    <property type="evidence" value="ECO:0007669"/>
    <property type="project" value="TreeGrafter"/>
</dbReference>
<feature type="transmembrane region" description="Helical" evidence="1">
    <location>
        <begin position="534"/>
        <end position="552"/>
    </location>
</feature>
<dbReference type="InterPro" id="IPR001036">
    <property type="entry name" value="Acrflvin-R"/>
</dbReference>
<evidence type="ECO:0000313" key="2">
    <source>
        <dbReference type="EMBL" id="SKA16709.1"/>
    </source>
</evidence>
<name>A0A1T4RL75_9BACT</name>